<dbReference type="GO" id="GO:0003677">
    <property type="term" value="F:DNA binding"/>
    <property type="evidence" value="ECO:0007669"/>
    <property type="project" value="UniProtKB-KW"/>
</dbReference>
<accession>A0AA35CHL3</accession>
<dbReference type="InterPro" id="IPR011711">
    <property type="entry name" value="GntR_C"/>
</dbReference>
<evidence type="ECO:0000259" key="4">
    <source>
        <dbReference type="SMART" id="SM00895"/>
    </source>
</evidence>
<dbReference type="Pfam" id="PF08461">
    <property type="entry name" value="WHD_RNase_R"/>
    <property type="match status" value="1"/>
</dbReference>
<dbReference type="KEGG" id="cmic:caldi_01220"/>
<evidence type="ECO:0000256" key="3">
    <source>
        <dbReference type="ARBA" id="ARBA00023163"/>
    </source>
</evidence>
<dbReference type="Gene3D" id="1.20.120.530">
    <property type="entry name" value="GntR ligand-binding domain-like"/>
    <property type="match status" value="1"/>
</dbReference>
<dbReference type="RefSeq" id="WP_264843151.1">
    <property type="nucleotide sequence ID" value="NZ_AP025628.1"/>
</dbReference>
<dbReference type="EMBL" id="AP025628">
    <property type="protein sequence ID" value="BDG59032.1"/>
    <property type="molecule type" value="Genomic_DNA"/>
</dbReference>
<evidence type="ECO:0000313" key="5">
    <source>
        <dbReference type="EMBL" id="BDG59032.1"/>
    </source>
</evidence>
<dbReference type="AlphaFoldDB" id="A0AA35CHL3"/>
<dbReference type="InterPro" id="IPR013668">
    <property type="entry name" value="RNase_R_HTH_12"/>
</dbReference>
<proteinExistence type="predicted"/>
<protein>
    <recommendedName>
        <fullName evidence="4">GntR C-terminal domain-containing protein</fullName>
    </recommendedName>
</protein>
<sequence length="239" mass="26368">MTRSNPEDVEFLILECLGQAGSPLGCGAVADYLRRHGHPVSEATAGRLLRDLDLRGYTTRAGFRGRSLTEVGLARLGSLRQSRTLSSYSSELLEALSATRVEEVIDILVARRAVERETARLAAERAGPEDVAALEVILDRYEKADSAAAMARADMEFHQKLAEIAGNRVLEAATRLVHGEVATTPLPPSVSRRMHRRLAEEHRRILESIRARDPEAAERAMVRHIEGIMEAVRQHAVAH</sequence>
<keyword evidence="3" id="KW-0804">Transcription</keyword>
<feature type="domain" description="GntR C-terminal" evidence="4">
    <location>
        <begin position="106"/>
        <end position="227"/>
    </location>
</feature>
<organism evidence="5 6">
    <name type="scientific">Caldinitratiruptor microaerophilus</name>
    <dbReference type="NCBI Taxonomy" id="671077"/>
    <lineage>
        <taxon>Bacteria</taxon>
        <taxon>Bacillati</taxon>
        <taxon>Bacillota</taxon>
        <taxon>Clostridia</taxon>
        <taxon>Eubacteriales</taxon>
        <taxon>Symbiobacteriaceae</taxon>
        <taxon>Caldinitratiruptor</taxon>
    </lineage>
</organism>
<gene>
    <name evidence="5" type="ORF">caldi_01220</name>
</gene>
<dbReference type="Pfam" id="PF07729">
    <property type="entry name" value="FCD"/>
    <property type="match status" value="1"/>
</dbReference>
<dbReference type="SMART" id="SM00895">
    <property type="entry name" value="FCD"/>
    <property type="match status" value="1"/>
</dbReference>
<reference evidence="5" key="1">
    <citation type="submission" date="2022-03" db="EMBL/GenBank/DDBJ databases">
        <title>Complete genome sequence of Caldinitratiruptor microaerophilus.</title>
        <authorList>
            <person name="Mukaiyama R."/>
            <person name="Nishiyama T."/>
            <person name="Ueda K."/>
        </authorList>
    </citation>
    <scope>NUCLEOTIDE SEQUENCE</scope>
    <source>
        <strain evidence="5">JCM 16183</strain>
    </source>
</reference>
<name>A0AA35CHL3_9FIRM</name>
<evidence type="ECO:0000313" key="6">
    <source>
        <dbReference type="Proteomes" id="UP001163687"/>
    </source>
</evidence>
<evidence type="ECO:0000256" key="1">
    <source>
        <dbReference type="ARBA" id="ARBA00023015"/>
    </source>
</evidence>
<dbReference type="InterPro" id="IPR008920">
    <property type="entry name" value="TF_FadR/GntR_C"/>
</dbReference>
<dbReference type="SUPFAM" id="SSF48008">
    <property type="entry name" value="GntR ligand-binding domain-like"/>
    <property type="match status" value="1"/>
</dbReference>
<evidence type="ECO:0000256" key="2">
    <source>
        <dbReference type="ARBA" id="ARBA00023125"/>
    </source>
</evidence>
<keyword evidence="6" id="KW-1185">Reference proteome</keyword>
<dbReference type="PANTHER" id="PTHR43537">
    <property type="entry name" value="TRANSCRIPTIONAL REGULATOR, GNTR FAMILY"/>
    <property type="match status" value="1"/>
</dbReference>
<keyword evidence="1" id="KW-0805">Transcription regulation</keyword>
<dbReference type="Proteomes" id="UP001163687">
    <property type="component" value="Chromosome"/>
</dbReference>
<dbReference type="PANTHER" id="PTHR43537:SF5">
    <property type="entry name" value="UXU OPERON TRANSCRIPTIONAL REGULATOR"/>
    <property type="match status" value="1"/>
</dbReference>
<keyword evidence="2" id="KW-0238">DNA-binding</keyword>